<sequence>MLRALPPSYSYIGDFLDVIPEEQRTVEYVCSKIKEKNMTSSNSAKNNVSTFATKTVAQCFVCGKPGHLKKDCWYGHQKYNQGQCSVRGQRGFQRVEESTELICLEKQDDQQERNLESEQNSKEIVQTVNDSDENYVDADEPGSNDFLNNLLDSDNLNDKKEDVVESKKRKRIPVSRYGENENVYTKYIEKDDLFWENKMKPKLIKFYMKCLLPEIIDSRKARGMPIRNVSLQDNEIVHPEDNENVDPNNLPLRQSTHQLHLEDF</sequence>
<feature type="domain" description="CCHC-type" evidence="3">
    <location>
        <begin position="59"/>
        <end position="72"/>
    </location>
</feature>
<dbReference type="SUPFAM" id="SSF57756">
    <property type="entry name" value="Retrovirus zinc finger-like domains"/>
    <property type="match status" value="1"/>
</dbReference>
<comment type="caution">
    <text evidence="4">The sequence shown here is derived from an EMBL/GenBank/DDBJ whole genome shotgun (WGS) entry which is preliminary data.</text>
</comment>
<dbReference type="InterPro" id="IPR036875">
    <property type="entry name" value="Znf_CCHC_sf"/>
</dbReference>
<dbReference type="InterPro" id="IPR001878">
    <property type="entry name" value="Znf_CCHC"/>
</dbReference>
<keyword evidence="1" id="KW-0863">Zinc-finger</keyword>
<dbReference type="Pfam" id="PF00098">
    <property type="entry name" value="zf-CCHC"/>
    <property type="match status" value="1"/>
</dbReference>
<dbReference type="PROSITE" id="PS50158">
    <property type="entry name" value="ZF_CCHC"/>
    <property type="match status" value="1"/>
</dbReference>
<dbReference type="AlphaFoldDB" id="A0A922MZQ9"/>
<dbReference type="GO" id="GO:0003676">
    <property type="term" value="F:nucleic acid binding"/>
    <property type="evidence" value="ECO:0007669"/>
    <property type="project" value="InterPro"/>
</dbReference>
<keyword evidence="1" id="KW-0862">Zinc</keyword>
<dbReference type="Proteomes" id="UP000814243">
    <property type="component" value="Unassembled WGS sequence"/>
</dbReference>
<evidence type="ECO:0000259" key="3">
    <source>
        <dbReference type="PROSITE" id="PS50158"/>
    </source>
</evidence>
<feature type="compositionally biased region" description="Acidic residues" evidence="2">
    <location>
        <begin position="130"/>
        <end position="142"/>
    </location>
</feature>
<feature type="region of interest" description="Disordered" evidence="2">
    <location>
        <begin position="110"/>
        <end position="153"/>
    </location>
</feature>
<dbReference type="EMBL" id="JACEFF010000005">
    <property type="protein sequence ID" value="KAH9645938.1"/>
    <property type="molecule type" value="Genomic_DNA"/>
</dbReference>
<dbReference type="GO" id="GO:0008270">
    <property type="term" value="F:zinc ion binding"/>
    <property type="evidence" value="ECO:0007669"/>
    <property type="project" value="UniProtKB-KW"/>
</dbReference>
<organism evidence="4 5">
    <name type="scientific">Spodoptera exigua</name>
    <name type="common">Beet armyworm</name>
    <name type="synonym">Noctua fulgens</name>
    <dbReference type="NCBI Taxonomy" id="7107"/>
    <lineage>
        <taxon>Eukaryota</taxon>
        <taxon>Metazoa</taxon>
        <taxon>Ecdysozoa</taxon>
        <taxon>Arthropoda</taxon>
        <taxon>Hexapoda</taxon>
        <taxon>Insecta</taxon>
        <taxon>Pterygota</taxon>
        <taxon>Neoptera</taxon>
        <taxon>Endopterygota</taxon>
        <taxon>Lepidoptera</taxon>
        <taxon>Glossata</taxon>
        <taxon>Ditrysia</taxon>
        <taxon>Noctuoidea</taxon>
        <taxon>Noctuidae</taxon>
        <taxon>Amphipyrinae</taxon>
        <taxon>Spodoptera</taxon>
    </lineage>
</organism>
<keyword evidence="1" id="KW-0479">Metal-binding</keyword>
<accession>A0A922MZQ9</accession>
<name>A0A922MZQ9_SPOEX</name>
<evidence type="ECO:0000256" key="2">
    <source>
        <dbReference type="SAM" id="MobiDB-lite"/>
    </source>
</evidence>
<evidence type="ECO:0000313" key="5">
    <source>
        <dbReference type="Proteomes" id="UP000814243"/>
    </source>
</evidence>
<feature type="compositionally biased region" description="Basic and acidic residues" evidence="2">
    <location>
        <begin position="110"/>
        <end position="121"/>
    </location>
</feature>
<dbReference type="SMART" id="SM00343">
    <property type="entry name" value="ZnF_C2HC"/>
    <property type="match status" value="1"/>
</dbReference>
<evidence type="ECO:0000256" key="1">
    <source>
        <dbReference type="PROSITE-ProRule" id="PRU00047"/>
    </source>
</evidence>
<proteinExistence type="predicted"/>
<evidence type="ECO:0000313" key="4">
    <source>
        <dbReference type="EMBL" id="KAH9645938.1"/>
    </source>
</evidence>
<reference evidence="4" key="1">
    <citation type="journal article" date="2021" name="G3 (Bethesda)">
        <title>Genome and transcriptome analysis of the beet armyworm Spodoptera exigua reveals targets for pest control. .</title>
        <authorList>
            <person name="Simon S."/>
            <person name="Breeschoten T."/>
            <person name="Jansen H.J."/>
            <person name="Dirks R.P."/>
            <person name="Schranz M.E."/>
            <person name="Ros V.I.D."/>
        </authorList>
    </citation>
    <scope>NUCLEOTIDE SEQUENCE</scope>
    <source>
        <strain evidence="4">TB_SE_WUR_2020</strain>
    </source>
</reference>
<gene>
    <name evidence="4" type="ORF">HF086_011400</name>
</gene>
<feature type="compositionally biased region" description="Low complexity" evidence="2">
    <location>
        <begin position="143"/>
        <end position="153"/>
    </location>
</feature>
<protein>
    <recommendedName>
        <fullName evidence="3">CCHC-type domain-containing protein</fullName>
    </recommendedName>
</protein>